<feature type="region of interest" description="Disordered" evidence="1">
    <location>
        <begin position="32"/>
        <end position="62"/>
    </location>
</feature>
<evidence type="ECO:0000313" key="2">
    <source>
        <dbReference type="EMBL" id="KAJ6799503.1"/>
    </source>
</evidence>
<organism evidence="2 3">
    <name type="scientific">Iris pallida</name>
    <name type="common">Sweet iris</name>
    <dbReference type="NCBI Taxonomy" id="29817"/>
    <lineage>
        <taxon>Eukaryota</taxon>
        <taxon>Viridiplantae</taxon>
        <taxon>Streptophyta</taxon>
        <taxon>Embryophyta</taxon>
        <taxon>Tracheophyta</taxon>
        <taxon>Spermatophyta</taxon>
        <taxon>Magnoliopsida</taxon>
        <taxon>Liliopsida</taxon>
        <taxon>Asparagales</taxon>
        <taxon>Iridaceae</taxon>
        <taxon>Iridoideae</taxon>
        <taxon>Irideae</taxon>
        <taxon>Iris</taxon>
    </lineage>
</organism>
<name>A0AAX6E6E7_IRIPA</name>
<evidence type="ECO:0000313" key="3">
    <source>
        <dbReference type="Proteomes" id="UP001140949"/>
    </source>
</evidence>
<protein>
    <submittedName>
        <fullName evidence="2">Uncharacterized protein</fullName>
    </submittedName>
</protein>
<gene>
    <name evidence="2" type="ORF">M6B38_207085</name>
</gene>
<comment type="caution">
    <text evidence="2">The sequence shown here is derived from an EMBL/GenBank/DDBJ whole genome shotgun (WGS) entry which is preliminary data.</text>
</comment>
<keyword evidence="3" id="KW-1185">Reference proteome</keyword>
<reference evidence="2" key="2">
    <citation type="submission" date="2023-04" db="EMBL/GenBank/DDBJ databases">
        <authorList>
            <person name="Bruccoleri R.E."/>
            <person name="Oakeley E.J."/>
            <person name="Faust A.-M."/>
            <person name="Dessus-Babus S."/>
            <person name="Altorfer M."/>
            <person name="Burckhardt D."/>
            <person name="Oertli M."/>
            <person name="Naumann U."/>
            <person name="Petersen F."/>
            <person name="Wong J."/>
        </authorList>
    </citation>
    <scope>NUCLEOTIDE SEQUENCE</scope>
    <source>
        <strain evidence="2">GSM-AAB239-AS_SAM_17_03QT</strain>
        <tissue evidence="2">Leaf</tissue>
    </source>
</reference>
<feature type="compositionally biased region" description="Basic and acidic residues" evidence="1">
    <location>
        <begin position="38"/>
        <end position="62"/>
    </location>
</feature>
<dbReference type="Proteomes" id="UP001140949">
    <property type="component" value="Unassembled WGS sequence"/>
</dbReference>
<dbReference type="AlphaFoldDB" id="A0AAX6E6E7"/>
<sequence>MLFPKAHHPQQKASSPKKLKVLGRDINGYVRGMGRGVSKTEIRTSATSREKARQLKNKNEAM</sequence>
<dbReference type="EMBL" id="JANAVB010039816">
    <property type="protein sequence ID" value="KAJ6799503.1"/>
    <property type="molecule type" value="Genomic_DNA"/>
</dbReference>
<proteinExistence type="predicted"/>
<accession>A0AAX6E6E7</accession>
<evidence type="ECO:0000256" key="1">
    <source>
        <dbReference type="SAM" id="MobiDB-lite"/>
    </source>
</evidence>
<reference evidence="2" key="1">
    <citation type="journal article" date="2023" name="GigaByte">
        <title>Genome assembly of the bearded iris, Iris pallida Lam.</title>
        <authorList>
            <person name="Bruccoleri R.E."/>
            <person name="Oakeley E.J."/>
            <person name="Faust A.M.E."/>
            <person name="Altorfer M."/>
            <person name="Dessus-Babus S."/>
            <person name="Burckhardt D."/>
            <person name="Oertli M."/>
            <person name="Naumann U."/>
            <person name="Petersen F."/>
            <person name="Wong J."/>
        </authorList>
    </citation>
    <scope>NUCLEOTIDE SEQUENCE</scope>
    <source>
        <strain evidence="2">GSM-AAB239-AS_SAM_17_03QT</strain>
    </source>
</reference>